<protein>
    <submittedName>
        <fullName evidence="3">Enoyl-CoA hydratase/isomerase family protein</fullName>
    </submittedName>
</protein>
<dbReference type="GO" id="GO:0016829">
    <property type="term" value="F:lyase activity"/>
    <property type="evidence" value="ECO:0007669"/>
    <property type="project" value="UniProtKB-KW"/>
</dbReference>
<dbReference type="InterPro" id="IPR029045">
    <property type="entry name" value="ClpP/crotonase-like_dom_sf"/>
</dbReference>
<dbReference type="EMBL" id="QFYS01000005">
    <property type="protein sequence ID" value="RAK64867.1"/>
    <property type="molecule type" value="Genomic_DNA"/>
</dbReference>
<dbReference type="GO" id="GO:0016853">
    <property type="term" value="F:isomerase activity"/>
    <property type="evidence" value="ECO:0007669"/>
    <property type="project" value="UniProtKB-KW"/>
</dbReference>
<dbReference type="Gene3D" id="3.90.226.10">
    <property type="entry name" value="2-enoyl-CoA Hydratase, Chain A, domain 1"/>
    <property type="match status" value="1"/>
</dbReference>
<proteinExistence type="predicted"/>
<organism evidence="3 4">
    <name type="scientific">Phenylobacterium kunshanense</name>
    <dbReference type="NCBI Taxonomy" id="1445034"/>
    <lineage>
        <taxon>Bacteria</taxon>
        <taxon>Pseudomonadati</taxon>
        <taxon>Pseudomonadota</taxon>
        <taxon>Alphaproteobacteria</taxon>
        <taxon>Caulobacterales</taxon>
        <taxon>Caulobacteraceae</taxon>
        <taxon>Phenylobacterium</taxon>
    </lineage>
</organism>
<dbReference type="AlphaFoldDB" id="A0A328BD69"/>
<dbReference type="SUPFAM" id="SSF52096">
    <property type="entry name" value="ClpP/crotonase"/>
    <property type="match status" value="1"/>
</dbReference>
<evidence type="ECO:0000256" key="1">
    <source>
        <dbReference type="ARBA" id="ARBA00023098"/>
    </source>
</evidence>
<dbReference type="GO" id="GO:0006635">
    <property type="term" value="P:fatty acid beta-oxidation"/>
    <property type="evidence" value="ECO:0007669"/>
    <property type="project" value="TreeGrafter"/>
</dbReference>
<gene>
    <name evidence="3" type="ORF">DJ019_12700</name>
</gene>
<evidence type="ECO:0000313" key="4">
    <source>
        <dbReference type="Proteomes" id="UP000249524"/>
    </source>
</evidence>
<sequence length="323" mass="33603">MTLIADLVVLGGAGLWVIEFGTGGRPSDASGVLRVGVHRGGPLPEGPLDLFDILFSADPAAPRPWVGLGPVGIDPALVALEARVEAQPVAVAVAAQVLRMTLRLPFDEALALESLAYSMLLASGGFRAWRAGNPGRERDETPVQRVRIDAGSRELGIRLSRPSRRNAFDARMRDELCEALAFALGHPDAPPVTLSGEGPCFSAGGDLDEFGSAGDAGEAHLVRSLRAPARLAHELGDRLTAHVHGACVGAGIELPAAAARVVAHPGAHFRLPEVGMGLIPGAGGTVTIPRRIGRRRAAWIAISGVEVDLATAMAWGLVDEVAT</sequence>
<dbReference type="Pfam" id="PF00378">
    <property type="entry name" value="ECH_1"/>
    <property type="match status" value="1"/>
</dbReference>
<accession>A0A328BD69</accession>
<dbReference type="PANTHER" id="PTHR11941">
    <property type="entry name" value="ENOYL-COA HYDRATASE-RELATED"/>
    <property type="match status" value="1"/>
</dbReference>
<dbReference type="OrthoDB" id="5730382at2"/>
<name>A0A328BD69_9CAUL</name>
<keyword evidence="3" id="KW-0413">Isomerase</keyword>
<dbReference type="RefSeq" id="WP_111276405.1">
    <property type="nucleotide sequence ID" value="NZ_QFYS01000005.1"/>
</dbReference>
<comment type="caution">
    <text evidence="3">The sequence shown here is derived from an EMBL/GenBank/DDBJ whole genome shotgun (WGS) entry which is preliminary data.</text>
</comment>
<dbReference type="CDD" id="cd06558">
    <property type="entry name" value="crotonase-like"/>
    <property type="match status" value="1"/>
</dbReference>
<keyword evidence="1" id="KW-0443">Lipid metabolism</keyword>
<dbReference type="Proteomes" id="UP000249524">
    <property type="component" value="Unassembled WGS sequence"/>
</dbReference>
<evidence type="ECO:0000313" key="3">
    <source>
        <dbReference type="EMBL" id="RAK64867.1"/>
    </source>
</evidence>
<evidence type="ECO:0000256" key="2">
    <source>
        <dbReference type="ARBA" id="ARBA00023239"/>
    </source>
</evidence>
<keyword evidence="2" id="KW-0456">Lyase</keyword>
<reference evidence="3 4" key="1">
    <citation type="submission" date="2018-05" db="EMBL/GenBank/DDBJ databases">
        <authorList>
            <person name="Lanie J.A."/>
            <person name="Ng W.-L."/>
            <person name="Kazmierczak K.M."/>
            <person name="Andrzejewski T.M."/>
            <person name="Davidsen T.M."/>
            <person name="Wayne K.J."/>
            <person name="Tettelin H."/>
            <person name="Glass J.I."/>
            <person name="Rusch D."/>
            <person name="Podicherti R."/>
            <person name="Tsui H.-C.T."/>
            <person name="Winkler M.E."/>
        </authorList>
    </citation>
    <scope>NUCLEOTIDE SEQUENCE [LARGE SCALE GENOMIC DNA]</scope>
    <source>
        <strain evidence="3 4">BUT-10</strain>
    </source>
</reference>
<dbReference type="PANTHER" id="PTHR11941:SF169">
    <property type="entry name" value="(7AS)-7A-METHYL-1,5-DIOXO-2,3,5,6,7,7A-HEXAHYDRO-1H-INDENE-CARBOXYL-COA HYDROLASE"/>
    <property type="match status" value="1"/>
</dbReference>
<dbReference type="InterPro" id="IPR001753">
    <property type="entry name" value="Enoyl-CoA_hydra/iso"/>
</dbReference>
<keyword evidence="4" id="KW-1185">Reference proteome</keyword>